<dbReference type="SUPFAM" id="SSF56235">
    <property type="entry name" value="N-terminal nucleophile aminohydrolases (Ntn hydrolases)"/>
    <property type="match status" value="1"/>
</dbReference>
<reference evidence="1" key="2">
    <citation type="journal article" date="2014" name="ISME J.">
        <title>Microbial stratification in low pH oxic and suboxic macroscopic growths along an acid mine drainage.</title>
        <authorList>
            <person name="Mendez-Garcia C."/>
            <person name="Mesa V."/>
            <person name="Sprenger R.R."/>
            <person name="Richter M."/>
            <person name="Diez M.S."/>
            <person name="Solano J."/>
            <person name="Bargiela R."/>
            <person name="Golyshina O.V."/>
            <person name="Manteca A."/>
            <person name="Ramos J.L."/>
            <person name="Gallego J.R."/>
            <person name="Llorente I."/>
            <person name="Martins Dos Santos V.A."/>
            <person name="Jensen O.N."/>
            <person name="Pelaez A.I."/>
            <person name="Sanchez J."/>
            <person name="Ferrer M."/>
        </authorList>
    </citation>
    <scope>NUCLEOTIDE SEQUENCE</scope>
</reference>
<organism evidence="1">
    <name type="scientific">mine drainage metagenome</name>
    <dbReference type="NCBI Taxonomy" id="410659"/>
    <lineage>
        <taxon>unclassified sequences</taxon>
        <taxon>metagenomes</taxon>
        <taxon>ecological metagenomes</taxon>
    </lineage>
</organism>
<feature type="non-terminal residue" evidence="1">
    <location>
        <position position="1"/>
    </location>
</feature>
<gene>
    <name evidence="1" type="ORF">B1B_08480</name>
</gene>
<dbReference type="PANTHER" id="PTHR39328:SF1">
    <property type="entry name" value="BLL2871 PROTEIN"/>
    <property type="match status" value="1"/>
</dbReference>
<evidence type="ECO:0000313" key="1">
    <source>
        <dbReference type="EMBL" id="EQD58664.1"/>
    </source>
</evidence>
<accession>T1C060</accession>
<feature type="non-terminal residue" evidence="1">
    <location>
        <position position="157"/>
    </location>
</feature>
<dbReference type="InterPro" id="IPR029055">
    <property type="entry name" value="Ntn_hydrolases_N"/>
</dbReference>
<dbReference type="Pfam" id="PF06267">
    <property type="entry name" value="DUF1028"/>
    <property type="match status" value="1"/>
</dbReference>
<protein>
    <submittedName>
        <fullName evidence="1">Protein containing DUF1028</fullName>
    </submittedName>
</protein>
<dbReference type="InterPro" id="IPR010430">
    <property type="entry name" value="DUF1028"/>
</dbReference>
<dbReference type="EMBL" id="AUZY01005533">
    <property type="protein sequence ID" value="EQD58664.1"/>
    <property type="molecule type" value="Genomic_DNA"/>
</dbReference>
<reference evidence="1" key="1">
    <citation type="submission" date="2013-08" db="EMBL/GenBank/DDBJ databases">
        <authorList>
            <person name="Mendez C."/>
            <person name="Richter M."/>
            <person name="Ferrer M."/>
            <person name="Sanchez J."/>
        </authorList>
    </citation>
    <scope>NUCLEOTIDE SEQUENCE</scope>
</reference>
<name>T1C060_9ZZZZ</name>
<dbReference type="PANTHER" id="PTHR39328">
    <property type="entry name" value="BLL2871 PROTEIN"/>
    <property type="match status" value="1"/>
</dbReference>
<dbReference type="AlphaFoldDB" id="T1C060"/>
<proteinExistence type="predicted"/>
<sequence>ENLFGVAVASRFIAVGAVVPWAEHEVGAIATQSYANYTFGPDGLALLRRRSASDTLKSLLEADPQREKRQVGIVDRAGNIASFTGKECMDYAGSIEGKNFTVQGNILAGAEVLQAMAAEMERDLPFKDRLISALKAGEGAGGDRRGKQGASILIAGT</sequence>
<comment type="caution">
    <text evidence="1">The sequence shown here is derived from an EMBL/GenBank/DDBJ whole genome shotgun (WGS) entry which is preliminary data.</text>
</comment>
<dbReference type="Gene3D" id="3.60.20.10">
    <property type="entry name" value="Glutamine Phosphoribosylpyrophosphate, subunit 1, domain 1"/>
    <property type="match status" value="1"/>
</dbReference>